<feature type="compositionally biased region" description="Basic and acidic residues" evidence="8">
    <location>
        <begin position="679"/>
        <end position="690"/>
    </location>
</feature>
<accession>A0A423U0V3</accession>
<evidence type="ECO:0000313" key="11">
    <source>
        <dbReference type="Proteomes" id="UP000283509"/>
    </source>
</evidence>
<dbReference type="Proteomes" id="UP000283509">
    <property type="component" value="Unassembled WGS sequence"/>
</dbReference>
<name>A0A423U0V3_PENVA</name>
<gene>
    <name evidence="10" type="ORF">C7M84_024489</name>
</gene>
<dbReference type="GO" id="GO:0016787">
    <property type="term" value="F:hydrolase activity"/>
    <property type="evidence" value="ECO:0007669"/>
    <property type="project" value="UniProtKB-KW"/>
</dbReference>
<keyword evidence="7" id="KW-0539">Nucleus</keyword>
<reference evidence="10 11" key="1">
    <citation type="submission" date="2018-04" db="EMBL/GenBank/DDBJ databases">
        <authorList>
            <person name="Zhang X."/>
            <person name="Yuan J."/>
            <person name="Li F."/>
            <person name="Xiang J."/>
        </authorList>
    </citation>
    <scope>NUCLEOTIDE SEQUENCE [LARGE SCALE GENOMIC DNA]</scope>
    <source>
        <tissue evidence="10">Muscle</tissue>
    </source>
</reference>
<dbReference type="OrthoDB" id="6372921at2759"/>
<evidence type="ECO:0000256" key="8">
    <source>
        <dbReference type="SAM" id="MobiDB-lite"/>
    </source>
</evidence>
<dbReference type="Gene3D" id="3.40.50.300">
    <property type="entry name" value="P-loop containing nucleotide triphosphate hydrolases"/>
    <property type="match status" value="1"/>
</dbReference>
<organism evidence="10 11">
    <name type="scientific">Penaeus vannamei</name>
    <name type="common">Whiteleg shrimp</name>
    <name type="synonym">Litopenaeus vannamei</name>
    <dbReference type="NCBI Taxonomy" id="6689"/>
    <lineage>
        <taxon>Eukaryota</taxon>
        <taxon>Metazoa</taxon>
        <taxon>Ecdysozoa</taxon>
        <taxon>Arthropoda</taxon>
        <taxon>Crustacea</taxon>
        <taxon>Multicrustacea</taxon>
        <taxon>Malacostraca</taxon>
        <taxon>Eumalacostraca</taxon>
        <taxon>Eucarida</taxon>
        <taxon>Decapoda</taxon>
        <taxon>Dendrobranchiata</taxon>
        <taxon>Penaeoidea</taxon>
        <taxon>Penaeidae</taxon>
        <taxon>Penaeus</taxon>
    </lineage>
</organism>
<dbReference type="GO" id="GO:0005524">
    <property type="term" value="F:ATP binding"/>
    <property type="evidence" value="ECO:0007669"/>
    <property type="project" value="UniProtKB-KW"/>
</dbReference>
<comment type="subcellular location">
    <subcellularLocation>
        <location evidence="1">Nucleus</location>
    </subcellularLocation>
</comment>
<dbReference type="AlphaFoldDB" id="A0A423U0V3"/>
<dbReference type="STRING" id="6689.A0A423U0V3"/>
<dbReference type="GO" id="GO:0005737">
    <property type="term" value="C:cytoplasm"/>
    <property type="evidence" value="ECO:0007669"/>
    <property type="project" value="TreeGrafter"/>
</dbReference>
<evidence type="ECO:0000256" key="5">
    <source>
        <dbReference type="ARBA" id="ARBA00022840"/>
    </source>
</evidence>
<dbReference type="InterPro" id="IPR041679">
    <property type="entry name" value="DNA2/NAM7-like_C"/>
</dbReference>
<keyword evidence="11" id="KW-1185">Reference proteome</keyword>
<feature type="compositionally biased region" description="Acidic residues" evidence="8">
    <location>
        <begin position="487"/>
        <end position="496"/>
    </location>
</feature>
<proteinExistence type="predicted"/>
<dbReference type="CDD" id="cd02325">
    <property type="entry name" value="R3H"/>
    <property type="match status" value="1"/>
</dbReference>
<dbReference type="SUPFAM" id="SSF52540">
    <property type="entry name" value="P-loop containing nucleoside triphosphate hydrolases"/>
    <property type="match status" value="1"/>
</dbReference>
<keyword evidence="6" id="KW-0694">RNA-binding</keyword>
<dbReference type="SUPFAM" id="SSF118310">
    <property type="entry name" value="AN1-like Zinc finger"/>
    <property type="match status" value="1"/>
</dbReference>
<dbReference type="Gene3D" id="4.10.1110.10">
    <property type="entry name" value="AN1-like Zinc finger"/>
    <property type="match status" value="1"/>
</dbReference>
<dbReference type="InterPro" id="IPR050534">
    <property type="entry name" value="Coronavir_polyprotein_1ab"/>
</dbReference>
<dbReference type="GO" id="GO:0005634">
    <property type="term" value="C:nucleus"/>
    <property type="evidence" value="ECO:0007669"/>
    <property type="project" value="UniProtKB-SubCell"/>
</dbReference>
<keyword evidence="5" id="KW-0067">ATP-binding</keyword>
<dbReference type="InterPro" id="IPR035896">
    <property type="entry name" value="AN1-like_Znf"/>
</dbReference>
<protein>
    <submittedName>
        <fullName evidence="10">Putative DNA-binding protein SMUBP-2-like isoform X1</fullName>
    </submittedName>
</protein>
<feature type="compositionally biased region" description="Basic and acidic residues" evidence="8">
    <location>
        <begin position="344"/>
        <end position="360"/>
    </location>
</feature>
<dbReference type="PANTHER" id="PTHR43788">
    <property type="entry name" value="DNA2/NAM7 HELICASE FAMILY MEMBER"/>
    <property type="match status" value="1"/>
</dbReference>
<dbReference type="PANTHER" id="PTHR43788:SF8">
    <property type="entry name" value="DNA-BINDING PROTEIN SMUBP-2"/>
    <property type="match status" value="1"/>
</dbReference>
<evidence type="ECO:0000259" key="9">
    <source>
        <dbReference type="PROSITE" id="PS51061"/>
    </source>
</evidence>
<dbReference type="InterPro" id="IPR036867">
    <property type="entry name" value="R3H_dom_sf"/>
</dbReference>
<evidence type="ECO:0000256" key="6">
    <source>
        <dbReference type="ARBA" id="ARBA00022884"/>
    </source>
</evidence>
<feature type="region of interest" description="Disordered" evidence="8">
    <location>
        <begin position="304"/>
        <end position="360"/>
    </location>
</feature>
<keyword evidence="3" id="KW-0378">Hydrolase</keyword>
<dbReference type="InterPro" id="IPR001374">
    <property type="entry name" value="R3H_dom"/>
</dbReference>
<dbReference type="Gene3D" id="3.30.1370.50">
    <property type="entry name" value="R3H-like domain"/>
    <property type="match status" value="1"/>
</dbReference>
<evidence type="ECO:0000256" key="3">
    <source>
        <dbReference type="ARBA" id="ARBA00022801"/>
    </source>
</evidence>
<dbReference type="GO" id="GO:0003677">
    <property type="term" value="F:DNA binding"/>
    <property type="evidence" value="ECO:0007669"/>
    <property type="project" value="UniProtKB-KW"/>
</dbReference>
<evidence type="ECO:0000313" key="10">
    <source>
        <dbReference type="EMBL" id="ROT82347.1"/>
    </source>
</evidence>
<keyword evidence="2" id="KW-0547">Nucleotide-binding</keyword>
<feature type="region of interest" description="Disordered" evidence="8">
    <location>
        <begin position="419"/>
        <end position="515"/>
    </location>
</feature>
<keyword evidence="4" id="KW-0347">Helicase</keyword>
<dbReference type="Pfam" id="PF13087">
    <property type="entry name" value="AAA_12"/>
    <property type="match status" value="1"/>
</dbReference>
<reference evidence="10 11" key="2">
    <citation type="submission" date="2019-01" db="EMBL/GenBank/DDBJ databases">
        <title>The decoding of complex shrimp genome reveals the adaptation for benthos swimmer, frequently molting mechanism and breeding impact on genome.</title>
        <authorList>
            <person name="Sun Y."/>
            <person name="Gao Y."/>
            <person name="Yu Y."/>
        </authorList>
    </citation>
    <scope>NUCLEOTIDE SEQUENCE [LARGE SCALE GENOMIC DNA]</scope>
    <source>
        <tissue evidence="10">Muscle</tissue>
    </source>
</reference>
<evidence type="ECO:0000256" key="1">
    <source>
        <dbReference type="ARBA" id="ARBA00004123"/>
    </source>
</evidence>
<dbReference type="InterPro" id="IPR047187">
    <property type="entry name" value="SF1_C_Upf1"/>
</dbReference>
<dbReference type="PROSITE" id="PS51061">
    <property type="entry name" value="R3H"/>
    <property type="match status" value="1"/>
</dbReference>
<dbReference type="InterPro" id="IPR027417">
    <property type="entry name" value="P-loop_NTPase"/>
</dbReference>
<evidence type="ECO:0000256" key="7">
    <source>
        <dbReference type="ARBA" id="ARBA00023242"/>
    </source>
</evidence>
<dbReference type="SUPFAM" id="SSF82708">
    <property type="entry name" value="R3H domain"/>
    <property type="match status" value="1"/>
</dbReference>
<dbReference type="Pfam" id="PF01424">
    <property type="entry name" value="R3H"/>
    <property type="match status" value="1"/>
</dbReference>
<feature type="compositionally biased region" description="Acidic residues" evidence="8">
    <location>
        <begin position="460"/>
        <end position="478"/>
    </location>
</feature>
<feature type="region of interest" description="Disordered" evidence="8">
    <location>
        <begin position="641"/>
        <end position="690"/>
    </location>
</feature>
<keyword evidence="10" id="KW-0238">DNA-binding</keyword>
<dbReference type="GO" id="GO:0003723">
    <property type="term" value="F:RNA binding"/>
    <property type="evidence" value="ECO:0007669"/>
    <property type="project" value="UniProtKB-KW"/>
</dbReference>
<dbReference type="SMART" id="SM00393">
    <property type="entry name" value="R3H"/>
    <property type="match status" value="1"/>
</dbReference>
<dbReference type="CDD" id="cd18808">
    <property type="entry name" value="SF1_C_Upf1"/>
    <property type="match status" value="1"/>
</dbReference>
<sequence length="690" mass="78126">MHHTCSSSLERSLVLGPPMHLCSSFFHPSSALSRTLPWFFTPYNPFLLNLSCTLLVHTLFLPFPGRSLVLALLAHPCSSLFQNGPWFLPSLLASPLFLPFPERSLVLALLFTLVPPSSRTVTLVPPFQNTKSPLPERSLVLVDTAGCDCQELDTAEEQSKGNEGEAIIVSHYVRALLEAGLPEEDVAVITPYNLQVELVRGLLREDHPRVEVRSVDGFQGREKEAVVMSLVRSNKQGTVGFLSENRRLNVAVTRARRHLAVVCDSETVGTDPFLKGFLDYMVKHALVRTAFEFQHEMETTEVATPECISMRPKDEKKDKKSDSKNKKPNNRKDGKEGPKRKKGDSKPKYKPPTEEENQERRQKLEAIIKDFVSSASNVYQFPPGLNSFERRLVHEICDAEGLFHQSQGEGSERYLVVQKEKTGEGAEARNKDKEEEEKEKKDEEKEENDKEKEVLPVQVEEGEEEDERIEDEDEEEGQGEDKKREEENEVSEFAEEREEKESPTADGGAIPKLKNLNLTDSKPRIAFINGMYQEVSREHNNTKADKTGDKMGKENETSAARCQSCGKDILQQNFSVHSAQCERKMRAKKEEMERRKEDNTCSQPKCKTPTTVIFQQCPFCRKTFCLTHHMAEMVIREGVIYPGSGIPSKKPKDAKRKQLQRNLDKKLGDLTSQRQSKKPGKDKDKGKGTK</sequence>
<evidence type="ECO:0000256" key="4">
    <source>
        <dbReference type="ARBA" id="ARBA00022806"/>
    </source>
</evidence>
<feature type="domain" description="R3H" evidence="9">
    <location>
        <begin position="358"/>
        <end position="421"/>
    </location>
</feature>
<dbReference type="EMBL" id="QCYY01000838">
    <property type="protein sequence ID" value="ROT82347.1"/>
    <property type="molecule type" value="Genomic_DNA"/>
</dbReference>
<dbReference type="GO" id="GO:0043139">
    <property type="term" value="F:5'-3' DNA helicase activity"/>
    <property type="evidence" value="ECO:0007669"/>
    <property type="project" value="TreeGrafter"/>
</dbReference>
<dbReference type="FunFam" id="3.30.1370.50:FF:000002">
    <property type="entry name" value="Immunoglobulin mu DNA-binding protein 2"/>
    <property type="match status" value="1"/>
</dbReference>
<comment type="caution">
    <text evidence="10">The sequence shown here is derived from an EMBL/GenBank/DDBJ whole genome shotgun (WGS) entry which is preliminary data.</text>
</comment>
<feature type="compositionally biased region" description="Basic and acidic residues" evidence="8">
    <location>
        <begin position="419"/>
        <end position="454"/>
    </location>
</feature>
<evidence type="ECO:0000256" key="2">
    <source>
        <dbReference type="ARBA" id="ARBA00022741"/>
    </source>
</evidence>
<feature type="compositionally biased region" description="Basic and acidic residues" evidence="8">
    <location>
        <begin position="311"/>
        <end position="337"/>
    </location>
</feature>